<evidence type="ECO:0000313" key="4">
    <source>
        <dbReference type="Proteomes" id="UP000076717"/>
    </source>
</evidence>
<evidence type="ECO:0000256" key="1">
    <source>
        <dbReference type="SAM" id="Phobius"/>
    </source>
</evidence>
<reference evidence="3" key="2">
    <citation type="submission" date="2019-12" db="EMBL/GenBank/DDBJ databases">
        <title>Complete and Draft Genome Sequences of New Strains and Members of Some Known Species of the Genus Rathayibacter isolated from Plants.</title>
        <authorList>
            <person name="Tarlachkov S.V."/>
            <person name="Starodumova I.P."/>
            <person name="Dorofeeva L.V."/>
            <person name="Prisyazhnaya N.V."/>
            <person name="Leyn S.A."/>
            <person name="Zlamal J.E."/>
            <person name="Elane M.L."/>
            <person name="Osterman A.L."/>
            <person name="Nadler S.A."/>
            <person name="Subbotin S.A."/>
            <person name="Evtushenko L.I."/>
        </authorList>
    </citation>
    <scope>NUCLEOTIDE SEQUENCE</scope>
    <source>
        <strain evidence="3">VKM Ac-2761</strain>
    </source>
</reference>
<dbReference type="Proteomes" id="UP000465031">
    <property type="component" value="Chromosome"/>
</dbReference>
<evidence type="ECO:0000313" key="2">
    <source>
        <dbReference type="EMBL" id="KZX20780.1"/>
    </source>
</evidence>
<dbReference type="RefSeq" id="WP_068211716.1">
    <property type="nucleotide sequence ID" value="NZ_CP047186.1"/>
</dbReference>
<protein>
    <recommendedName>
        <fullName evidence="6">Multidrug efflux pump subunit AcrA (Membrane-fusion protein)</fullName>
    </recommendedName>
</protein>
<gene>
    <name evidence="2" type="ORF">ACH61_02105</name>
    <name evidence="3" type="ORF">GSU10_10840</name>
</gene>
<evidence type="ECO:0000313" key="5">
    <source>
        <dbReference type="Proteomes" id="UP000465031"/>
    </source>
</evidence>
<organism evidence="2 4">
    <name type="scientific">Rathayibacter tanaceti</name>
    <dbReference type="NCBI Taxonomy" id="1671680"/>
    <lineage>
        <taxon>Bacteria</taxon>
        <taxon>Bacillati</taxon>
        <taxon>Actinomycetota</taxon>
        <taxon>Actinomycetes</taxon>
        <taxon>Micrococcales</taxon>
        <taxon>Microbacteriaceae</taxon>
        <taxon>Rathayibacter</taxon>
    </lineage>
</organism>
<dbReference type="KEGG" id="rte:GSU10_10840"/>
<feature type="transmembrane region" description="Helical" evidence="1">
    <location>
        <begin position="27"/>
        <end position="46"/>
    </location>
</feature>
<reference evidence="5" key="3">
    <citation type="submission" date="2019-12" db="EMBL/GenBank/DDBJ databases">
        <title>Complete and draft genome sequences of new strains and members of some known species of the genus Rathayibacter isolated from plants.</title>
        <authorList>
            <person name="Tarlachkov S.V."/>
            <person name="Starodumova I.P."/>
            <person name="Dorofeeva L.V."/>
            <person name="Prisyazhnaya N.V."/>
            <person name="Leyn S."/>
            <person name="Zlamal J."/>
            <person name="Elan M."/>
            <person name="Osterman A.L."/>
            <person name="Nadler S."/>
            <person name="Subbotin S.A."/>
            <person name="Evtushenko L.I."/>
        </authorList>
    </citation>
    <scope>NUCLEOTIDE SEQUENCE [LARGE SCALE GENOMIC DNA]</scope>
    <source>
        <strain evidence="5">VKM Ac-2761</strain>
    </source>
</reference>
<reference evidence="2 4" key="1">
    <citation type="submission" date="2015-08" db="EMBL/GenBank/DDBJ databases">
        <title>Draft Genome Sequence of Rathayibacter sp. Strain VKM Ac-2596 Isolated from Leaf Gall Induced by Plant-Parasitic Nematodes.</title>
        <authorList>
            <person name="Vasilenko O.V."/>
            <person name="Starodumova I.P."/>
            <person name="Tarlachkov S.V."/>
            <person name="Dorofeeva L.V."/>
            <person name="Evtushenko L.I."/>
        </authorList>
    </citation>
    <scope>NUCLEOTIDE SEQUENCE [LARGE SCALE GENOMIC DNA]</scope>
    <source>
        <strain evidence="2 4">VKM Ac-2596</strain>
    </source>
</reference>
<keyword evidence="4" id="KW-1185">Reference proteome</keyword>
<dbReference type="Proteomes" id="UP000076717">
    <property type="component" value="Unassembled WGS sequence"/>
</dbReference>
<accession>A0A162FX14</accession>
<name>A0A162FX14_9MICO</name>
<evidence type="ECO:0000313" key="3">
    <source>
        <dbReference type="EMBL" id="QHC56076.1"/>
    </source>
</evidence>
<sequence length="373" mass="38355">MARRGERGADGLEPRGTRLRSQLARGLLTAGLVAWVATPVVGFLLLEQSTRAASLAPAVDVWAPVQANAAAARRTVSVVVTRDVAPDLYAPAWSGVVESTAVTPGTVVRSGDVVATIAGIDRLAISSERPFSTELRVGDEGPDAAALNDVLRGLELDAPESDEFTVPTLIAVRELADSLGVTATKDLQVFDPSWLVFLPQEEMTVATSTLHVGALAPPPGEAFATTRPVIAAAQLDGATSAELGDSNGAVVQREVRAADAERLQIEGVEIALSADRRGVDPSAFGQLRELIADDRSRTDGMLLADPRPGTVVVPSAAIGGGERACVLARTAGGAPEPRVVTVESSSLGRSTVSGAVATGDDVLVARATGAPPC</sequence>
<keyword evidence="1" id="KW-0812">Transmembrane</keyword>
<dbReference type="AlphaFoldDB" id="A0A162FX14"/>
<dbReference type="EMBL" id="LIIN01000073">
    <property type="protein sequence ID" value="KZX20780.1"/>
    <property type="molecule type" value="Genomic_DNA"/>
</dbReference>
<dbReference type="OrthoDB" id="5124243at2"/>
<dbReference type="EMBL" id="CP047186">
    <property type="protein sequence ID" value="QHC56076.1"/>
    <property type="molecule type" value="Genomic_DNA"/>
</dbReference>
<evidence type="ECO:0008006" key="6">
    <source>
        <dbReference type="Google" id="ProtNLM"/>
    </source>
</evidence>
<keyword evidence="1" id="KW-0472">Membrane</keyword>
<keyword evidence="1" id="KW-1133">Transmembrane helix</keyword>
<proteinExistence type="predicted"/>